<evidence type="ECO:0000313" key="2">
    <source>
        <dbReference type="EMBL" id="ASV74446.1"/>
    </source>
</evidence>
<evidence type="ECO:0000256" key="1">
    <source>
        <dbReference type="SAM" id="Phobius"/>
    </source>
</evidence>
<keyword evidence="3" id="KW-1185">Reference proteome</keyword>
<dbReference type="KEGG" id="ttf:THTE_1844"/>
<proteinExistence type="predicted"/>
<dbReference type="AlphaFoldDB" id="A0A286REQ8"/>
<accession>A0A286REQ8</accession>
<sequence>MYTPDLGEAPMTGRVDPGAAGFPFTGAISFGSVRLVLFLHGLTMKE</sequence>
<gene>
    <name evidence="2" type="ORF">THTE_1844</name>
</gene>
<dbReference type="EMBL" id="CP018477">
    <property type="protein sequence ID" value="ASV74446.1"/>
    <property type="molecule type" value="Genomic_DNA"/>
</dbReference>
<dbReference type="Proteomes" id="UP000215086">
    <property type="component" value="Chromosome"/>
</dbReference>
<protein>
    <submittedName>
        <fullName evidence="2">Uncharacterized protein</fullName>
    </submittedName>
</protein>
<reference evidence="2 3" key="1">
    <citation type="journal article" name="Front. Microbiol.">
        <title>Sugar Metabolism of the First Thermophilic Planctomycete Thermogutta terrifontis: Comparative Genomic and Transcriptomic Approaches.</title>
        <authorList>
            <person name="Elcheninov A.G."/>
            <person name="Menzel P."/>
            <person name="Gudbergsdottir S.R."/>
            <person name="Slesarev A.I."/>
            <person name="Kadnikov V.V."/>
            <person name="Krogh A."/>
            <person name="Bonch-Osmolovskaya E.A."/>
            <person name="Peng X."/>
            <person name="Kublanov I.V."/>
        </authorList>
    </citation>
    <scope>NUCLEOTIDE SEQUENCE [LARGE SCALE GENOMIC DNA]</scope>
    <source>
        <strain evidence="2 3">R1</strain>
    </source>
</reference>
<keyword evidence="1" id="KW-0812">Transmembrane</keyword>
<organism evidence="2 3">
    <name type="scientific">Thermogutta terrifontis</name>
    <dbReference type="NCBI Taxonomy" id="1331910"/>
    <lineage>
        <taxon>Bacteria</taxon>
        <taxon>Pseudomonadati</taxon>
        <taxon>Planctomycetota</taxon>
        <taxon>Planctomycetia</taxon>
        <taxon>Pirellulales</taxon>
        <taxon>Thermoguttaceae</taxon>
        <taxon>Thermogutta</taxon>
    </lineage>
</organism>
<feature type="transmembrane region" description="Helical" evidence="1">
    <location>
        <begin position="20"/>
        <end position="42"/>
    </location>
</feature>
<name>A0A286REQ8_9BACT</name>
<evidence type="ECO:0000313" key="3">
    <source>
        <dbReference type="Proteomes" id="UP000215086"/>
    </source>
</evidence>
<keyword evidence="1" id="KW-0472">Membrane</keyword>
<keyword evidence="1" id="KW-1133">Transmembrane helix</keyword>